<sequence>MAPASSAVTWSAATSLTTSRGFLSSARAGRAKSNSSDAATRMGRTVVRSGNGAMVELDDAGFLATSRASARGVRSAHTVISGGGVVRAPAPVHDERVMNERTHAWLRVRLEALDEPRPPLELIHAVIQHAMTSKNGVAWERLRGEAVSTHVFAVTHDAGVTVGVGQARGSKLLEVVWPSLAGWNPEAARRWAHEAADDRLTLALPPDDAAALLEAVRASPDDDQPRLVFADWLLERGDVHGELIRLQLQEAEGPLPKHAQQRVKAILAADGARIAGALAPYVDEPPFHRGFVERVRMTPEAFTRDGARFFAKYPLRTWVVDDEVLGARAVKHIATAPGLGRVWRMELTQGAERSPLAGLARGRFSGLHALGFRGCGHSGEDWFELFSKLDAPELEHVDFAASYSHPLLLLGLATNPKLTKLSRIDDWALEDLGHEARDTFAAAARALAANRPALKTLILSRSGAHDDEALHPLFAPSSCVELEVFDLDGAGLSDASLRAWQRGGRLGRLKSLSIRDAHFTPQAVAAFIAAGVPPKLEALSLTTHDELRWNSDGIGLIYEALLALPSTTPLKHLSLPPVRRGYDRLWQRVSQRFEVTA</sequence>
<proteinExistence type="predicted"/>
<dbReference type="EMBL" id="QFQP01000024">
    <property type="protein sequence ID" value="PZR08590.1"/>
    <property type="molecule type" value="Genomic_DNA"/>
</dbReference>
<protein>
    <recommendedName>
        <fullName evidence="4">TIGR02996 domain-containing protein</fullName>
    </recommendedName>
</protein>
<dbReference type="AlphaFoldDB" id="A0A2W5SZV7"/>
<evidence type="ECO:0000313" key="3">
    <source>
        <dbReference type="Proteomes" id="UP000249061"/>
    </source>
</evidence>
<dbReference type="SUPFAM" id="SSF52047">
    <property type="entry name" value="RNI-like"/>
    <property type="match status" value="1"/>
</dbReference>
<dbReference type="InterPro" id="IPR032675">
    <property type="entry name" value="LRR_dom_sf"/>
</dbReference>
<reference evidence="2 3" key="1">
    <citation type="submission" date="2017-08" db="EMBL/GenBank/DDBJ databases">
        <title>Infants hospitalized years apart are colonized by the same room-sourced microbial strains.</title>
        <authorList>
            <person name="Brooks B."/>
            <person name="Olm M.R."/>
            <person name="Firek B.A."/>
            <person name="Baker R."/>
            <person name="Thomas B.C."/>
            <person name="Morowitz M.J."/>
            <person name="Banfield J.F."/>
        </authorList>
    </citation>
    <scope>NUCLEOTIDE SEQUENCE [LARGE SCALE GENOMIC DNA]</scope>
    <source>
        <strain evidence="2">S2_003_000_R2_14</strain>
    </source>
</reference>
<name>A0A2W5SZV7_9BACT</name>
<organism evidence="2 3">
    <name type="scientific">Archangium gephyra</name>
    <dbReference type="NCBI Taxonomy" id="48"/>
    <lineage>
        <taxon>Bacteria</taxon>
        <taxon>Pseudomonadati</taxon>
        <taxon>Myxococcota</taxon>
        <taxon>Myxococcia</taxon>
        <taxon>Myxococcales</taxon>
        <taxon>Cystobacterineae</taxon>
        <taxon>Archangiaceae</taxon>
        <taxon>Archangium</taxon>
    </lineage>
</organism>
<dbReference type="Gene3D" id="3.80.10.10">
    <property type="entry name" value="Ribonuclease Inhibitor"/>
    <property type="match status" value="1"/>
</dbReference>
<evidence type="ECO:0008006" key="4">
    <source>
        <dbReference type="Google" id="ProtNLM"/>
    </source>
</evidence>
<dbReference type="NCBIfam" id="TIGR02996">
    <property type="entry name" value="rpt_mate_G_obs"/>
    <property type="match status" value="1"/>
</dbReference>
<evidence type="ECO:0000256" key="1">
    <source>
        <dbReference type="SAM" id="MobiDB-lite"/>
    </source>
</evidence>
<dbReference type="InterPro" id="IPR014338">
    <property type="entry name" value="CHP02996_rpt-companion-dom"/>
</dbReference>
<gene>
    <name evidence="2" type="ORF">DI536_24080</name>
</gene>
<comment type="caution">
    <text evidence="2">The sequence shown here is derived from an EMBL/GenBank/DDBJ whole genome shotgun (WGS) entry which is preliminary data.</text>
</comment>
<feature type="region of interest" description="Disordered" evidence="1">
    <location>
        <begin position="23"/>
        <end position="43"/>
    </location>
</feature>
<dbReference type="Proteomes" id="UP000249061">
    <property type="component" value="Unassembled WGS sequence"/>
</dbReference>
<evidence type="ECO:0000313" key="2">
    <source>
        <dbReference type="EMBL" id="PZR08590.1"/>
    </source>
</evidence>
<accession>A0A2W5SZV7</accession>